<dbReference type="RefSeq" id="WP_264944950.1">
    <property type="nucleotide sequence ID" value="NZ_JAPDRA010000006.1"/>
</dbReference>
<evidence type="ECO:0000313" key="1">
    <source>
        <dbReference type="EMBL" id="MFD0947295.1"/>
    </source>
</evidence>
<comment type="caution">
    <text evidence="1">The sequence shown here is derived from an EMBL/GenBank/DDBJ whole genome shotgun (WGS) entry which is preliminary data.</text>
</comment>
<dbReference type="GO" id="GO:0032259">
    <property type="term" value="P:methylation"/>
    <property type="evidence" value="ECO:0007669"/>
    <property type="project" value="UniProtKB-KW"/>
</dbReference>
<dbReference type="Pfam" id="PF13578">
    <property type="entry name" value="Methyltransf_24"/>
    <property type="match status" value="1"/>
</dbReference>
<keyword evidence="1" id="KW-0808">Transferase</keyword>
<dbReference type="GO" id="GO:0008168">
    <property type="term" value="F:methyltransferase activity"/>
    <property type="evidence" value="ECO:0007669"/>
    <property type="project" value="UniProtKB-KW"/>
</dbReference>
<sequence length="249" mass="27155">MTSREITQFMPLADEGVHAAPPAGAFSGKLHVMAFGAIGWPWLVRSLSGGKPSAKQALLERLGLAADALPYLGSWKADTGFLNLIVDHIEQHQPQTVLELGAGASSLVIGRALQLHGGGRLISCDQHAGFVDATRTWLQEHGVEAELRATPFRRPPNGWPGMWYDHGPLPDRIDLLIVDGPPWAIHPFVRGAADSLFDRIPVGGTVLLDDAARPGERVVARKWKRRWPNFDFRLVHAGTKGTLIGVRRS</sequence>
<dbReference type="Gene3D" id="3.40.50.150">
    <property type="entry name" value="Vaccinia Virus protein VP39"/>
    <property type="match status" value="1"/>
</dbReference>
<proteinExistence type="predicted"/>
<reference evidence="2" key="1">
    <citation type="journal article" date="2019" name="Int. J. Syst. Evol. Microbiol.">
        <title>The Global Catalogue of Microorganisms (GCM) 10K type strain sequencing project: providing services to taxonomists for standard genome sequencing and annotation.</title>
        <authorList>
            <consortium name="The Broad Institute Genomics Platform"/>
            <consortium name="The Broad Institute Genome Sequencing Center for Infectious Disease"/>
            <person name="Wu L."/>
            <person name="Ma J."/>
        </authorList>
    </citation>
    <scope>NUCLEOTIDE SEQUENCE [LARGE SCALE GENOMIC DNA]</scope>
    <source>
        <strain evidence="2">CCUG 62982</strain>
    </source>
</reference>
<name>A0ABW3HA41_9SPHN</name>
<dbReference type="EC" id="2.1.1.-" evidence="1"/>
<dbReference type="EMBL" id="JBHTJG010000006">
    <property type="protein sequence ID" value="MFD0947295.1"/>
    <property type="molecule type" value="Genomic_DNA"/>
</dbReference>
<evidence type="ECO:0000313" key="2">
    <source>
        <dbReference type="Proteomes" id="UP001596977"/>
    </source>
</evidence>
<gene>
    <name evidence="1" type="ORF">ACFQ1E_13175</name>
</gene>
<protein>
    <submittedName>
        <fullName evidence="1">Class I SAM-dependent methyltransferase</fullName>
        <ecNumber evidence="1">2.1.1.-</ecNumber>
    </submittedName>
</protein>
<organism evidence="1 2">
    <name type="scientific">Sphingomonas canadensis</name>
    <dbReference type="NCBI Taxonomy" id="1219257"/>
    <lineage>
        <taxon>Bacteria</taxon>
        <taxon>Pseudomonadati</taxon>
        <taxon>Pseudomonadota</taxon>
        <taxon>Alphaproteobacteria</taxon>
        <taxon>Sphingomonadales</taxon>
        <taxon>Sphingomonadaceae</taxon>
        <taxon>Sphingomonas</taxon>
    </lineage>
</organism>
<dbReference type="InterPro" id="IPR029063">
    <property type="entry name" value="SAM-dependent_MTases_sf"/>
</dbReference>
<keyword evidence="1" id="KW-0489">Methyltransferase</keyword>
<keyword evidence="2" id="KW-1185">Reference proteome</keyword>
<dbReference type="SUPFAM" id="SSF53335">
    <property type="entry name" value="S-adenosyl-L-methionine-dependent methyltransferases"/>
    <property type="match status" value="1"/>
</dbReference>
<accession>A0ABW3HA41</accession>
<dbReference type="Proteomes" id="UP001596977">
    <property type="component" value="Unassembled WGS sequence"/>
</dbReference>